<evidence type="ECO:0000256" key="2">
    <source>
        <dbReference type="SAM" id="MobiDB-lite"/>
    </source>
</evidence>
<organism evidence="3 4">
    <name type="scientific">Allacma fusca</name>
    <dbReference type="NCBI Taxonomy" id="39272"/>
    <lineage>
        <taxon>Eukaryota</taxon>
        <taxon>Metazoa</taxon>
        <taxon>Ecdysozoa</taxon>
        <taxon>Arthropoda</taxon>
        <taxon>Hexapoda</taxon>
        <taxon>Collembola</taxon>
        <taxon>Symphypleona</taxon>
        <taxon>Sminthuridae</taxon>
        <taxon>Allacma</taxon>
    </lineage>
</organism>
<sequence>LSQLKAQSEASKLESSSVLPAHMFGNALNPASSMAQRMVDTLSQEMETMVAAGVAFGEKEEKPSDKLVGIPVPKYSANLVNAGGNSITAAVTSSSTPSSSAASSSSPPQTLEQLLERQWEQGSQFLMEQAQHLDIAQLLSCLNQLKQDNRALEEHVSSLIQRKEQLIAINARLSIPLGNSVTTVAVNNAPSDSRAVPELNHPQPPVINGRAINYSGLPVPVVTSHTSPHLNNSSQAPR</sequence>
<accession>A0A8J2KBN9</accession>
<evidence type="ECO:0000313" key="4">
    <source>
        <dbReference type="Proteomes" id="UP000708208"/>
    </source>
</evidence>
<feature type="compositionally biased region" description="Low complexity" evidence="2">
    <location>
        <begin position="90"/>
        <end position="108"/>
    </location>
</feature>
<dbReference type="EMBL" id="CAJVCH010293401">
    <property type="protein sequence ID" value="CAG7785302.1"/>
    <property type="molecule type" value="Genomic_DNA"/>
</dbReference>
<dbReference type="AlphaFoldDB" id="A0A8J2KBN9"/>
<keyword evidence="1" id="KW-0175">Coiled coil</keyword>
<dbReference type="CDD" id="cd20901">
    <property type="entry name" value="CC_AF10"/>
    <property type="match status" value="1"/>
</dbReference>
<reference evidence="3" key="1">
    <citation type="submission" date="2021-06" db="EMBL/GenBank/DDBJ databases">
        <authorList>
            <person name="Hodson N. C."/>
            <person name="Mongue J. A."/>
            <person name="Jaron S. K."/>
        </authorList>
    </citation>
    <scope>NUCLEOTIDE SEQUENCE</scope>
</reference>
<feature type="coiled-coil region" evidence="1">
    <location>
        <begin position="135"/>
        <end position="162"/>
    </location>
</feature>
<name>A0A8J2KBN9_9HEXA</name>
<comment type="caution">
    <text evidence="3">The sequence shown here is derived from an EMBL/GenBank/DDBJ whole genome shotgun (WGS) entry which is preliminary data.</text>
</comment>
<dbReference type="InterPro" id="IPR049773">
    <property type="entry name" value="AF10-like_CC"/>
</dbReference>
<evidence type="ECO:0000256" key="1">
    <source>
        <dbReference type="SAM" id="Coils"/>
    </source>
</evidence>
<dbReference type="Proteomes" id="UP000708208">
    <property type="component" value="Unassembled WGS sequence"/>
</dbReference>
<feature type="non-terminal residue" evidence="3">
    <location>
        <position position="1"/>
    </location>
</feature>
<protein>
    <submittedName>
        <fullName evidence="3">Uncharacterized protein</fullName>
    </submittedName>
</protein>
<keyword evidence="4" id="KW-1185">Reference proteome</keyword>
<gene>
    <name evidence="3" type="ORF">AFUS01_LOCUS23934</name>
</gene>
<proteinExistence type="predicted"/>
<evidence type="ECO:0000313" key="3">
    <source>
        <dbReference type="EMBL" id="CAG7785302.1"/>
    </source>
</evidence>
<dbReference type="OrthoDB" id="20839at2759"/>
<feature type="region of interest" description="Disordered" evidence="2">
    <location>
        <begin position="90"/>
        <end position="110"/>
    </location>
</feature>